<dbReference type="InterPro" id="IPR008927">
    <property type="entry name" value="6-PGluconate_DH-like_C_sf"/>
</dbReference>
<dbReference type="GO" id="GO:0050661">
    <property type="term" value="F:NADP binding"/>
    <property type="evidence" value="ECO:0007669"/>
    <property type="project" value="InterPro"/>
</dbReference>
<comment type="caution">
    <text evidence="7">The sequence shown here is derived from an EMBL/GenBank/DDBJ whole genome shotgun (WGS) entry which is preliminary data.</text>
</comment>
<dbReference type="EMBL" id="VJXX01000001">
    <property type="protein sequence ID" value="MPY10345.1"/>
    <property type="molecule type" value="Genomic_DNA"/>
</dbReference>
<dbReference type="InterPro" id="IPR006115">
    <property type="entry name" value="6PGDH_NADP-bd"/>
</dbReference>
<keyword evidence="3" id="KW-0520">NAD</keyword>
<feature type="domain" description="6-phosphogluconate dehydrogenase NADP-binding" evidence="5">
    <location>
        <begin position="2"/>
        <end position="155"/>
    </location>
</feature>
<feature type="domain" description="3-hydroxyisobutyrate dehydrogenase-like NAD-binding" evidence="6">
    <location>
        <begin position="158"/>
        <end position="246"/>
    </location>
</feature>
<evidence type="ECO:0000313" key="7">
    <source>
        <dbReference type="EMBL" id="MPY10345.1"/>
    </source>
</evidence>
<protein>
    <submittedName>
        <fullName evidence="7">NAD(P)-dependent oxidoreductase</fullName>
    </submittedName>
</protein>
<evidence type="ECO:0000313" key="8">
    <source>
        <dbReference type="Proteomes" id="UP000326464"/>
    </source>
</evidence>
<dbReference type="InterPro" id="IPR015815">
    <property type="entry name" value="HIBADH-related"/>
</dbReference>
<dbReference type="Gene3D" id="1.10.1040.10">
    <property type="entry name" value="N-(1-d-carboxylethyl)-l-norvaline Dehydrogenase, domain 2"/>
    <property type="match status" value="1"/>
</dbReference>
<dbReference type="InterPro" id="IPR029154">
    <property type="entry name" value="HIBADH-like_NADP-bd"/>
</dbReference>
<dbReference type="SUPFAM" id="SSF48179">
    <property type="entry name" value="6-phosphogluconate dehydrogenase C-terminal domain-like"/>
    <property type="match status" value="1"/>
</dbReference>
<dbReference type="AlphaFoldDB" id="A0A7X1TNA1"/>
<dbReference type="PANTHER" id="PTHR43060:SF15">
    <property type="entry name" value="3-HYDROXYISOBUTYRATE DEHYDROGENASE-LIKE 1, MITOCHONDRIAL-RELATED"/>
    <property type="match status" value="1"/>
</dbReference>
<proteinExistence type="inferred from homology"/>
<evidence type="ECO:0000259" key="5">
    <source>
        <dbReference type="Pfam" id="PF03446"/>
    </source>
</evidence>
<dbReference type="Gene3D" id="3.40.50.720">
    <property type="entry name" value="NAD(P)-binding Rossmann-like Domain"/>
    <property type="match status" value="1"/>
</dbReference>
<dbReference type="Pfam" id="PF14833">
    <property type="entry name" value="NAD_binding_11"/>
    <property type="match status" value="1"/>
</dbReference>
<organism evidence="7 8">
    <name type="scientific">Arthrobacter bussei</name>
    <dbReference type="NCBI Taxonomy" id="2594179"/>
    <lineage>
        <taxon>Bacteria</taxon>
        <taxon>Bacillati</taxon>
        <taxon>Actinomycetota</taxon>
        <taxon>Actinomycetes</taxon>
        <taxon>Micrococcales</taxon>
        <taxon>Micrococcaceae</taxon>
        <taxon>Arthrobacter</taxon>
    </lineage>
</organism>
<feature type="active site" evidence="4">
    <location>
        <position position="164"/>
    </location>
</feature>
<evidence type="ECO:0000256" key="2">
    <source>
        <dbReference type="ARBA" id="ARBA00023002"/>
    </source>
</evidence>
<dbReference type="GO" id="GO:0051287">
    <property type="term" value="F:NAD binding"/>
    <property type="evidence" value="ECO:0007669"/>
    <property type="project" value="InterPro"/>
</dbReference>
<accession>A0A7X1TNA1</accession>
<reference evidence="8" key="1">
    <citation type="submission" date="2019-07" db="EMBL/GenBank/DDBJ databases">
        <title>Arthrobacter KR32 sp. nov., isolated from mountain cheese made of cows milk.</title>
        <authorList>
            <person name="Flegler A."/>
        </authorList>
    </citation>
    <scope>NUCLEOTIDE SEQUENCE [LARGE SCALE GENOMIC DNA]</scope>
    <source>
        <strain evidence="8">KR32</strain>
    </source>
</reference>
<dbReference type="PANTHER" id="PTHR43060">
    <property type="entry name" value="3-HYDROXYISOBUTYRATE DEHYDROGENASE-LIKE 1, MITOCHONDRIAL-RELATED"/>
    <property type="match status" value="1"/>
</dbReference>
<evidence type="ECO:0000256" key="1">
    <source>
        <dbReference type="ARBA" id="ARBA00009080"/>
    </source>
</evidence>
<dbReference type="GO" id="GO:0016491">
    <property type="term" value="F:oxidoreductase activity"/>
    <property type="evidence" value="ECO:0007669"/>
    <property type="project" value="UniProtKB-KW"/>
</dbReference>
<comment type="similarity">
    <text evidence="1">Belongs to the HIBADH-related family.</text>
</comment>
<dbReference type="Pfam" id="PF03446">
    <property type="entry name" value="NAD_binding_2"/>
    <property type="match status" value="1"/>
</dbReference>
<dbReference type="InterPro" id="IPR013328">
    <property type="entry name" value="6PGD_dom2"/>
</dbReference>
<dbReference type="SUPFAM" id="SSF51735">
    <property type="entry name" value="NAD(P)-binding Rossmann-fold domains"/>
    <property type="match status" value="1"/>
</dbReference>
<keyword evidence="2" id="KW-0560">Oxidoreductase</keyword>
<keyword evidence="8" id="KW-1185">Reference proteome</keyword>
<sequence>MGLGDQGAPMARAIATAGFDLQVWVRREASLNELEGLPHTRHESLADLGGASEILGLCLREDSDIEEVLIAGGLLAAMEPGTVLINHGTGLPGYASSLADRAARTGVLVLDAPVSGGRAGAEARRLTTIVGGPEPALAKARPVLDSFSTTIAYMGAVGSGQIGKLINNALLMMNQRSIQDILVLARNLGLDLDRLVDLLLSGTGRSFAVEALTGPVTAANAAHLEVLQAIDMDIFTEAMTALGQDVAQLDAYARPGAHGLPMAAELLAEGLESGPGRSRSVGVRR</sequence>
<evidence type="ECO:0000256" key="3">
    <source>
        <dbReference type="ARBA" id="ARBA00023027"/>
    </source>
</evidence>
<dbReference type="PIRSF" id="PIRSF000103">
    <property type="entry name" value="HIBADH"/>
    <property type="match status" value="1"/>
</dbReference>
<dbReference type="InterPro" id="IPR036291">
    <property type="entry name" value="NAD(P)-bd_dom_sf"/>
</dbReference>
<evidence type="ECO:0000256" key="4">
    <source>
        <dbReference type="PIRSR" id="PIRSR000103-1"/>
    </source>
</evidence>
<name>A0A7X1TNA1_9MICC</name>
<evidence type="ECO:0000259" key="6">
    <source>
        <dbReference type="Pfam" id="PF14833"/>
    </source>
</evidence>
<gene>
    <name evidence="7" type="ORF">FNH21_06350</name>
</gene>
<dbReference type="Proteomes" id="UP000326464">
    <property type="component" value="Unassembled WGS sequence"/>
</dbReference>